<reference evidence="1" key="1">
    <citation type="submission" date="2021-05" db="EMBL/GenBank/DDBJ databases">
        <authorList>
            <person name="Pietrasiak N."/>
            <person name="Ward R."/>
            <person name="Stajich J.E."/>
            <person name="Kurbessoian T."/>
        </authorList>
    </citation>
    <scope>NUCLEOTIDE SEQUENCE</scope>
    <source>
        <strain evidence="1">UHER 2000/2452</strain>
    </source>
</reference>
<organism evidence="1 2">
    <name type="scientific">Drouetiella hepatica Uher 2000/2452</name>
    <dbReference type="NCBI Taxonomy" id="904376"/>
    <lineage>
        <taxon>Bacteria</taxon>
        <taxon>Bacillati</taxon>
        <taxon>Cyanobacteriota</taxon>
        <taxon>Cyanophyceae</taxon>
        <taxon>Oculatellales</taxon>
        <taxon>Oculatellaceae</taxon>
        <taxon>Drouetiella</taxon>
    </lineage>
</organism>
<dbReference type="EMBL" id="JAHHHD010000018">
    <property type="protein sequence ID" value="MBW4660158.1"/>
    <property type="molecule type" value="Genomic_DNA"/>
</dbReference>
<dbReference type="AlphaFoldDB" id="A0A951UPU0"/>
<evidence type="ECO:0000313" key="2">
    <source>
        <dbReference type="Proteomes" id="UP000757435"/>
    </source>
</evidence>
<gene>
    <name evidence="1" type="ORF">KME15_15895</name>
</gene>
<proteinExistence type="predicted"/>
<name>A0A951UPU0_9CYAN</name>
<sequence length="64" mass="7072">MVLIQIGISRGQIRVLWRAPQNPKSWISKALCAFEIQLLEKLGGLCDLLNLDARLASIVAALDK</sequence>
<reference evidence="1" key="2">
    <citation type="journal article" date="2022" name="Microbiol. Resour. Announc.">
        <title>Metagenome Sequencing to Explore Phylogenomics of Terrestrial Cyanobacteria.</title>
        <authorList>
            <person name="Ward R.D."/>
            <person name="Stajich J.E."/>
            <person name="Johansen J.R."/>
            <person name="Huntemann M."/>
            <person name="Clum A."/>
            <person name="Foster B."/>
            <person name="Foster B."/>
            <person name="Roux S."/>
            <person name="Palaniappan K."/>
            <person name="Varghese N."/>
            <person name="Mukherjee S."/>
            <person name="Reddy T.B.K."/>
            <person name="Daum C."/>
            <person name="Copeland A."/>
            <person name="Chen I.A."/>
            <person name="Ivanova N.N."/>
            <person name="Kyrpides N.C."/>
            <person name="Shapiro N."/>
            <person name="Eloe-Fadrosh E.A."/>
            <person name="Pietrasiak N."/>
        </authorList>
    </citation>
    <scope>NUCLEOTIDE SEQUENCE</scope>
    <source>
        <strain evidence="1">UHER 2000/2452</strain>
    </source>
</reference>
<protein>
    <submittedName>
        <fullName evidence="1">Uncharacterized protein</fullName>
    </submittedName>
</protein>
<evidence type="ECO:0000313" key="1">
    <source>
        <dbReference type="EMBL" id="MBW4660158.1"/>
    </source>
</evidence>
<accession>A0A951UPU0</accession>
<dbReference type="Proteomes" id="UP000757435">
    <property type="component" value="Unassembled WGS sequence"/>
</dbReference>
<comment type="caution">
    <text evidence="1">The sequence shown here is derived from an EMBL/GenBank/DDBJ whole genome shotgun (WGS) entry which is preliminary data.</text>
</comment>